<protein>
    <submittedName>
        <fullName evidence="4">Uncharacterized protein</fullName>
    </submittedName>
</protein>
<dbReference type="STRING" id="109895.A0A507E7W1"/>
<feature type="transmembrane region" description="Helical" evidence="3">
    <location>
        <begin position="103"/>
        <end position="121"/>
    </location>
</feature>
<dbReference type="PANTHER" id="PTHR37849:SF1">
    <property type="entry name" value="YALI0E11605P"/>
    <property type="match status" value="1"/>
</dbReference>
<proteinExistence type="predicted"/>
<feature type="compositionally biased region" description="Low complexity" evidence="2">
    <location>
        <begin position="34"/>
        <end position="60"/>
    </location>
</feature>
<evidence type="ECO:0000313" key="5">
    <source>
        <dbReference type="Proteomes" id="UP000318582"/>
    </source>
</evidence>
<feature type="coiled-coil region" evidence="1">
    <location>
        <begin position="139"/>
        <end position="211"/>
    </location>
</feature>
<name>A0A507E7W1_9FUNG</name>
<evidence type="ECO:0000256" key="1">
    <source>
        <dbReference type="SAM" id="Coils"/>
    </source>
</evidence>
<feature type="region of interest" description="Disordered" evidence="2">
    <location>
        <begin position="34"/>
        <end position="61"/>
    </location>
</feature>
<keyword evidence="3" id="KW-0812">Transmembrane</keyword>
<comment type="caution">
    <text evidence="4">The sequence shown here is derived from an EMBL/GenBank/DDBJ whole genome shotgun (WGS) entry which is preliminary data.</text>
</comment>
<evidence type="ECO:0000313" key="4">
    <source>
        <dbReference type="EMBL" id="TPX59467.1"/>
    </source>
</evidence>
<evidence type="ECO:0000256" key="3">
    <source>
        <dbReference type="SAM" id="Phobius"/>
    </source>
</evidence>
<keyword evidence="1" id="KW-0175">Coiled coil</keyword>
<keyword evidence="5" id="KW-1185">Reference proteome</keyword>
<reference evidence="4 5" key="1">
    <citation type="journal article" date="2019" name="Sci. Rep.">
        <title>Comparative genomics of chytrid fungi reveal insights into the obligate biotrophic and pathogenic lifestyle of Synchytrium endobioticum.</title>
        <authorList>
            <person name="van de Vossenberg B.T.L.H."/>
            <person name="Warris S."/>
            <person name="Nguyen H.D.T."/>
            <person name="van Gent-Pelzer M.P.E."/>
            <person name="Joly D.L."/>
            <person name="van de Geest H.C."/>
            <person name="Bonants P.J.M."/>
            <person name="Smith D.S."/>
            <person name="Levesque C.A."/>
            <person name="van der Lee T.A.J."/>
        </authorList>
    </citation>
    <scope>NUCLEOTIDE SEQUENCE [LARGE SCALE GENOMIC DNA]</scope>
    <source>
        <strain evidence="4 5">CBS 809.83</strain>
    </source>
</reference>
<sequence>MSRFARIPILLSRTTPVLQRTVVTEAGVPVAPVLPVPNTTTASSTTASASTATPITTAGALPPAKPTVVVTPLQSTAGFETAKTTAAPPPPPPRKAGFFRGGLIGFLTGLTLAGTTAYVYLLDDYSASSAQLLTSVENLEKSTTAIAAHARKIDVLEKQLKEFMSRSSTKRDLENQRSELLKAIDSAATEHLELRTRVWELEQDLKAAQAK</sequence>
<evidence type="ECO:0000256" key="2">
    <source>
        <dbReference type="SAM" id="MobiDB-lite"/>
    </source>
</evidence>
<keyword evidence="3" id="KW-1133">Transmembrane helix</keyword>
<dbReference type="Proteomes" id="UP000318582">
    <property type="component" value="Unassembled WGS sequence"/>
</dbReference>
<dbReference type="PANTHER" id="PTHR37849">
    <property type="entry name" value="YALI0E11605P"/>
    <property type="match status" value="1"/>
</dbReference>
<accession>A0A507E7W1</accession>
<keyword evidence="3" id="KW-0472">Membrane</keyword>
<dbReference type="EMBL" id="QEAQ01000025">
    <property type="protein sequence ID" value="TPX59467.1"/>
    <property type="molecule type" value="Genomic_DNA"/>
</dbReference>
<gene>
    <name evidence="4" type="ORF">PhCBS80983_g02471</name>
</gene>
<dbReference type="AlphaFoldDB" id="A0A507E7W1"/>
<organism evidence="4 5">
    <name type="scientific">Powellomyces hirtus</name>
    <dbReference type="NCBI Taxonomy" id="109895"/>
    <lineage>
        <taxon>Eukaryota</taxon>
        <taxon>Fungi</taxon>
        <taxon>Fungi incertae sedis</taxon>
        <taxon>Chytridiomycota</taxon>
        <taxon>Chytridiomycota incertae sedis</taxon>
        <taxon>Chytridiomycetes</taxon>
        <taxon>Spizellomycetales</taxon>
        <taxon>Powellomycetaceae</taxon>
        <taxon>Powellomyces</taxon>
    </lineage>
</organism>